<evidence type="ECO:0000313" key="1">
    <source>
        <dbReference type="EMBL" id="MED6197058.1"/>
    </source>
</evidence>
<protein>
    <submittedName>
        <fullName evidence="1">Uncharacterized protein</fullName>
    </submittedName>
</protein>
<reference evidence="1 2" key="1">
    <citation type="journal article" date="2023" name="Plants (Basel)">
        <title>Bridging the Gap: Combining Genomics and Transcriptomics Approaches to Understand Stylosanthes scabra, an Orphan Legume from the Brazilian Caatinga.</title>
        <authorList>
            <person name="Ferreira-Neto J.R.C."/>
            <person name="da Silva M.D."/>
            <person name="Binneck E."/>
            <person name="de Melo N.F."/>
            <person name="da Silva R.H."/>
            <person name="de Melo A.L.T.M."/>
            <person name="Pandolfi V."/>
            <person name="Bustamante F.O."/>
            <person name="Brasileiro-Vidal A.C."/>
            <person name="Benko-Iseppon A.M."/>
        </authorList>
    </citation>
    <scope>NUCLEOTIDE SEQUENCE [LARGE SCALE GENOMIC DNA]</scope>
    <source>
        <tissue evidence="1">Leaves</tissue>
    </source>
</reference>
<organism evidence="1 2">
    <name type="scientific">Stylosanthes scabra</name>
    <dbReference type="NCBI Taxonomy" id="79078"/>
    <lineage>
        <taxon>Eukaryota</taxon>
        <taxon>Viridiplantae</taxon>
        <taxon>Streptophyta</taxon>
        <taxon>Embryophyta</taxon>
        <taxon>Tracheophyta</taxon>
        <taxon>Spermatophyta</taxon>
        <taxon>Magnoliopsida</taxon>
        <taxon>eudicotyledons</taxon>
        <taxon>Gunneridae</taxon>
        <taxon>Pentapetalae</taxon>
        <taxon>rosids</taxon>
        <taxon>fabids</taxon>
        <taxon>Fabales</taxon>
        <taxon>Fabaceae</taxon>
        <taxon>Papilionoideae</taxon>
        <taxon>50 kb inversion clade</taxon>
        <taxon>dalbergioids sensu lato</taxon>
        <taxon>Dalbergieae</taxon>
        <taxon>Pterocarpus clade</taxon>
        <taxon>Stylosanthes</taxon>
    </lineage>
</organism>
<evidence type="ECO:0000313" key="2">
    <source>
        <dbReference type="Proteomes" id="UP001341840"/>
    </source>
</evidence>
<accession>A0ABU6XJR3</accession>
<proteinExistence type="predicted"/>
<dbReference type="EMBL" id="JASCZI010211841">
    <property type="protein sequence ID" value="MED6197058.1"/>
    <property type="molecule type" value="Genomic_DNA"/>
</dbReference>
<keyword evidence="2" id="KW-1185">Reference proteome</keyword>
<comment type="caution">
    <text evidence="1">The sequence shown here is derived from an EMBL/GenBank/DDBJ whole genome shotgun (WGS) entry which is preliminary data.</text>
</comment>
<name>A0ABU6XJR3_9FABA</name>
<gene>
    <name evidence="1" type="ORF">PIB30_053188</name>
</gene>
<dbReference type="Proteomes" id="UP001341840">
    <property type="component" value="Unassembled WGS sequence"/>
</dbReference>
<sequence>MKFNREAPQRNKIPPIHINHLKWTMWLLALEGRDGPATSFERFVESITIVNDILEENYVEDNQDFSLGVDIFMYASNSNVALNNSDSVFA</sequence>